<organism evidence="2 3">
    <name type="scientific">Stomatobaculum longum</name>
    <dbReference type="NCBI Taxonomy" id="796942"/>
    <lineage>
        <taxon>Bacteria</taxon>
        <taxon>Bacillati</taxon>
        <taxon>Bacillota</taxon>
        <taxon>Clostridia</taxon>
        <taxon>Lachnospirales</taxon>
        <taxon>Lachnospiraceae</taxon>
        <taxon>Stomatobaculum</taxon>
    </lineage>
</organism>
<keyword evidence="3" id="KW-1185">Reference proteome</keyword>
<dbReference type="InterPro" id="IPR003711">
    <property type="entry name" value="CarD-like/TRCF_RID"/>
</dbReference>
<dbReference type="EMBL" id="AGEL01000002">
    <property type="protein sequence ID" value="EHO18611.1"/>
    <property type="molecule type" value="Genomic_DNA"/>
</dbReference>
<dbReference type="SMART" id="SM01058">
    <property type="entry name" value="CarD_TRCF"/>
    <property type="match status" value="1"/>
</dbReference>
<dbReference type="InterPro" id="IPR042215">
    <property type="entry name" value="CarD-like_C"/>
</dbReference>
<accession>A0AA36Y6U8</accession>
<dbReference type="RefSeq" id="WP_009531914.1">
    <property type="nucleotide sequence ID" value="NZ_CAJPPX010000039.1"/>
</dbReference>
<dbReference type="GeneID" id="86941788"/>
<dbReference type="InterPro" id="IPR036101">
    <property type="entry name" value="CarD-like/TRCF_RID_sf"/>
</dbReference>
<proteinExistence type="predicted"/>
<evidence type="ECO:0000313" key="2">
    <source>
        <dbReference type="EMBL" id="EHO18611.1"/>
    </source>
</evidence>
<dbReference type="SUPFAM" id="SSF141259">
    <property type="entry name" value="CarD-like"/>
    <property type="match status" value="1"/>
</dbReference>
<dbReference type="AlphaFoldDB" id="A0AA36Y6U8"/>
<sequence length="169" mass="19577">MYQLNDIVVYESSGVCRICDIQELSFSEDTAPNTYYILAPLFSPGDVIYTPVNSTKTVFRPVISREEALETIRAVQGEEIASYEGMRSSELEYRYRRALQGFRWGDLLRLLRAINRKMQRARRSGKKGSEVDRRFQRRLDFLVTGELAVALNVSQEETRSLLERELELV</sequence>
<name>A0AA36Y6U8_9FIRM</name>
<dbReference type="Gene3D" id="1.20.58.1290">
    <property type="entry name" value="CarD-like, C-terminal domain"/>
    <property type="match status" value="1"/>
</dbReference>
<reference evidence="2 3" key="1">
    <citation type="submission" date="2011-10" db="EMBL/GenBank/DDBJ databases">
        <title>The Genome Sequence of Lachnospiraceae bacterium ACC2.</title>
        <authorList>
            <consortium name="The Broad Institute Genome Sequencing Platform"/>
            <person name="Earl A."/>
            <person name="Ward D."/>
            <person name="Feldgarden M."/>
            <person name="Gevers D."/>
            <person name="Sizova M."/>
            <person name="Hazen A."/>
            <person name="Epstein S."/>
            <person name="Young S.K."/>
            <person name="Zeng Q."/>
            <person name="Gargeya S."/>
            <person name="Fitzgerald M."/>
            <person name="Haas B."/>
            <person name="Abouelleil A."/>
            <person name="Alvarado L."/>
            <person name="Arachchi H.M."/>
            <person name="Berlin A."/>
            <person name="Brown A."/>
            <person name="Chapman S.B."/>
            <person name="Chen Z."/>
            <person name="Dunbar C."/>
            <person name="Freedman E."/>
            <person name="Gearin G."/>
            <person name="Goldberg J."/>
            <person name="Griggs A."/>
            <person name="Gujja S."/>
            <person name="Heiman D."/>
            <person name="Howarth C."/>
            <person name="Larson L."/>
            <person name="Lui A."/>
            <person name="MacDonald P.J.P."/>
            <person name="Montmayeur A."/>
            <person name="Murphy C."/>
            <person name="Neiman D."/>
            <person name="Pearson M."/>
            <person name="Priest M."/>
            <person name="Roberts A."/>
            <person name="Saif S."/>
            <person name="Shea T."/>
            <person name="Shenoy N."/>
            <person name="Sisk P."/>
            <person name="Stolte C."/>
            <person name="Sykes S."/>
            <person name="Wortman J."/>
            <person name="Nusbaum C."/>
            <person name="Birren B."/>
        </authorList>
    </citation>
    <scope>NUCLEOTIDE SEQUENCE [LARGE SCALE GENOMIC DNA]</scope>
    <source>
        <strain evidence="2 3">ACC2</strain>
    </source>
</reference>
<dbReference type="Pfam" id="PF02559">
    <property type="entry name" value="CarD_TRCF_RID"/>
    <property type="match status" value="1"/>
</dbReference>
<feature type="domain" description="CarD-like/TRCF RNAP-interacting" evidence="1">
    <location>
        <begin position="1"/>
        <end position="112"/>
    </location>
</feature>
<comment type="caution">
    <text evidence="2">The sequence shown here is derived from an EMBL/GenBank/DDBJ whole genome shotgun (WGS) entry which is preliminary data.</text>
</comment>
<protein>
    <recommendedName>
        <fullName evidence="1">CarD-like/TRCF RNAP-interacting domain-containing protein</fullName>
    </recommendedName>
</protein>
<dbReference type="Gene3D" id="2.40.10.170">
    <property type="match status" value="1"/>
</dbReference>
<gene>
    <name evidence="2" type="ORF">HMPREF9623_00079</name>
</gene>
<evidence type="ECO:0000259" key="1">
    <source>
        <dbReference type="SMART" id="SM01058"/>
    </source>
</evidence>
<evidence type="ECO:0000313" key="3">
    <source>
        <dbReference type="Proteomes" id="UP000018466"/>
    </source>
</evidence>
<dbReference type="Proteomes" id="UP000018466">
    <property type="component" value="Unassembled WGS sequence"/>
</dbReference>